<dbReference type="EMBL" id="JAYMYS010000026">
    <property type="protein sequence ID" value="KAK7376401.1"/>
    <property type="molecule type" value="Genomic_DNA"/>
</dbReference>
<feature type="transmembrane region" description="Helical" evidence="1">
    <location>
        <begin position="70"/>
        <end position="91"/>
    </location>
</feature>
<keyword evidence="3" id="KW-1185">Reference proteome</keyword>
<gene>
    <name evidence="2" type="ORF">VNO78_34687</name>
</gene>
<keyword evidence="1" id="KW-1133">Transmembrane helix</keyword>
<organism evidence="2 3">
    <name type="scientific">Psophocarpus tetragonolobus</name>
    <name type="common">Winged bean</name>
    <name type="synonym">Dolichos tetragonolobus</name>
    <dbReference type="NCBI Taxonomy" id="3891"/>
    <lineage>
        <taxon>Eukaryota</taxon>
        <taxon>Viridiplantae</taxon>
        <taxon>Streptophyta</taxon>
        <taxon>Embryophyta</taxon>
        <taxon>Tracheophyta</taxon>
        <taxon>Spermatophyta</taxon>
        <taxon>Magnoliopsida</taxon>
        <taxon>eudicotyledons</taxon>
        <taxon>Gunneridae</taxon>
        <taxon>Pentapetalae</taxon>
        <taxon>rosids</taxon>
        <taxon>fabids</taxon>
        <taxon>Fabales</taxon>
        <taxon>Fabaceae</taxon>
        <taxon>Papilionoideae</taxon>
        <taxon>50 kb inversion clade</taxon>
        <taxon>NPAAA clade</taxon>
        <taxon>indigoferoid/millettioid clade</taxon>
        <taxon>Phaseoleae</taxon>
        <taxon>Psophocarpus</taxon>
    </lineage>
</organism>
<dbReference type="Proteomes" id="UP001386955">
    <property type="component" value="Unassembled WGS sequence"/>
</dbReference>
<accession>A0AAN9RKV1</accession>
<dbReference type="AlphaFoldDB" id="A0AAN9RKV1"/>
<evidence type="ECO:0000313" key="3">
    <source>
        <dbReference type="Proteomes" id="UP001386955"/>
    </source>
</evidence>
<keyword evidence="1" id="KW-0472">Membrane</keyword>
<name>A0AAN9RKV1_PSOTE</name>
<evidence type="ECO:0000256" key="1">
    <source>
        <dbReference type="SAM" id="Phobius"/>
    </source>
</evidence>
<protein>
    <submittedName>
        <fullName evidence="2">Uncharacterized protein</fullName>
    </submittedName>
</protein>
<reference evidence="2 3" key="1">
    <citation type="submission" date="2024-01" db="EMBL/GenBank/DDBJ databases">
        <title>The genomes of 5 underutilized Papilionoideae crops provide insights into root nodulation and disease resistanc.</title>
        <authorList>
            <person name="Jiang F."/>
        </authorList>
    </citation>
    <scope>NUCLEOTIDE SEQUENCE [LARGE SCALE GENOMIC DNA]</scope>
    <source>
        <strain evidence="2">DUOXIRENSHENG_FW03</strain>
        <tissue evidence="2">Leaves</tissue>
    </source>
</reference>
<evidence type="ECO:0000313" key="2">
    <source>
        <dbReference type="EMBL" id="KAK7376401.1"/>
    </source>
</evidence>
<proteinExistence type="predicted"/>
<comment type="caution">
    <text evidence="2">The sequence shown here is derived from an EMBL/GenBank/DDBJ whole genome shotgun (WGS) entry which is preliminary data.</text>
</comment>
<keyword evidence="1" id="KW-0812">Transmembrane</keyword>
<feature type="transmembrane region" description="Helical" evidence="1">
    <location>
        <begin position="7"/>
        <end position="27"/>
    </location>
</feature>
<sequence>MLSKYRYFLPQLSVMLCISLHSAIWSVDTFCILKISDGCLFEKCHIFFYLKKKNDVQTCSEPFSPPGVAVARVAATFLAIVCFGITTYFALGYRPF</sequence>